<dbReference type="KEGG" id="jag:GJA_799"/>
<evidence type="ECO:0000313" key="2">
    <source>
        <dbReference type="Proteomes" id="UP000027604"/>
    </source>
</evidence>
<accession>W0V2A1</accession>
<gene>
    <name evidence="1" type="ORF">GJA_799</name>
</gene>
<proteinExistence type="predicted"/>
<evidence type="ECO:0000313" key="1">
    <source>
        <dbReference type="EMBL" id="CDG81458.1"/>
    </source>
</evidence>
<name>W0V2A1_9BURK</name>
<organism evidence="1 2">
    <name type="scientific">Janthinobacterium agaricidamnosum NBRC 102515 = DSM 9628</name>
    <dbReference type="NCBI Taxonomy" id="1349767"/>
    <lineage>
        <taxon>Bacteria</taxon>
        <taxon>Pseudomonadati</taxon>
        <taxon>Pseudomonadota</taxon>
        <taxon>Betaproteobacteria</taxon>
        <taxon>Burkholderiales</taxon>
        <taxon>Oxalobacteraceae</taxon>
        <taxon>Janthinobacterium</taxon>
    </lineage>
</organism>
<protein>
    <submittedName>
        <fullName evidence="1">Uncharacterized protein</fullName>
    </submittedName>
</protein>
<sequence length="37" mass="4248">MWHAGQDWLPQPSQTGIVFGGKTLANLRWRHGSRTAW</sequence>
<dbReference type="EMBL" id="HG322949">
    <property type="protein sequence ID" value="CDG81458.1"/>
    <property type="molecule type" value="Genomic_DNA"/>
</dbReference>
<keyword evidence="2" id="KW-1185">Reference proteome</keyword>
<dbReference type="AlphaFoldDB" id="W0V2A1"/>
<dbReference type="HOGENOM" id="CLU_3344582_0_0_4"/>
<dbReference type="Proteomes" id="UP000027604">
    <property type="component" value="Chromosome I"/>
</dbReference>
<reference evidence="1 2" key="1">
    <citation type="journal article" date="2015" name="Genome Announc.">
        <title>Genome Sequence of Mushroom Soft-Rot Pathogen Janthinobacterium agaricidamnosum.</title>
        <authorList>
            <person name="Graupner K."/>
            <person name="Lackner G."/>
            <person name="Hertweck C."/>
        </authorList>
    </citation>
    <scope>NUCLEOTIDE SEQUENCE [LARGE SCALE GENOMIC DNA]</scope>
    <source>
        <strain evidence="2">NBRC 102515 / DSM 9628</strain>
    </source>
</reference>